<feature type="transmembrane region" description="Helical" evidence="6">
    <location>
        <begin position="217"/>
        <end position="239"/>
    </location>
</feature>
<feature type="transmembrane region" description="Helical" evidence="6">
    <location>
        <begin position="423"/>
        <end position="441"/>
    </location>
</feature>
<evidence type="ECO:0000313" key="8">
    <source>
        <dbReference type="Proteomes" id="UP001172684"/>
    </source>
</evidence>
<name>A0ABQ9NNC6_9PEZI</name>
<keyword evidence="3 6" id="KW-0812">Transmembrane</keyword>
<evidence type="ECO:0000256" key="6">
    <source>
        <dbReference type="SAM" id="Phobius"/>
    </source>
</evidence>
<evidence type="ECO:0008006" key="9">
    <source>
        <dbReference type="Google" id="ProtNLM"/>
    </source>
</evidence>
<dbReference type="PANTHER" id="PTHR45649">
    <property type="entry name" value="AMINO-ACID PERMEASE BAT1"/>
    <property type="match status" value="1"/>
</dbReference>
<dbReference type="PANTHER" id="PTHR45649:SF41">
    <property type="entry name" value="TRANSPORTER, PUTATIVE (EUROFUNG)-RELATED"/>
    <property type="match status" value="1"/>
</dbReference>
<feature type="transmembrane region" description="Helical" evidence="6">
    <location>
        <begin position="259"/>
        <end position="280"/>
    </location>
</feature>
<proteinExistence type="predicted"/>
<comment type="subcellular location">
    <subcellularLocation>
        <location evidence="1">Membrane</location>
        <topology evidence="1">Multi-pass membrane protein</topology>
    </subcellularLocation>
</comment>
<dbReference type="Pfam" id="PF13520">
    <property type="entry name" value="AA_permease_2"/>
    <property type="match status" value="1"/>
</dbReference>
<evidence type="ECO:0000313" key="7">
    <source>
        <dbReference type="EMBL" id="KAJ9657260.1"/>
    </source>
</evidence>
<dbReference type="Proteomes" id="UP001172684">
    <property type="component" value="Unassembled WGS sequence"/>
</dbReference>
<dbReference type="EMBL" id="JAPDRL010000104">
    <property type="protein sequence ID" value="KAJ9657260.1"/>
    <property type="molecule type" value="Genomic_DNA"/>
</dbReference>
<feature type="transmembrane region" description="Helical" evidence="6">
    <location>
        <begin position="66"/>
        <end position="90"/>
    </location>
</feature>
<feature type="transmembrane region" description="Helical" evidence="6">
    <location>
        <begin position="447"/>
        <end position="473"/>
    </location>
</feature>
<gene>
    <name evidence="7" type="ORF">H2201_008241</name>
</gene>
<evidence type="ECO:0000256" key="3">
    <source>
        <dbReference type="ARBA" id="ARBA00022692"/>
    </source>
</evidence>
<feature type="transmembrane region" description="Helical" evidence="6">
    <location>
        <begin position="191"/>
        <end position="210"/>
    </location>
</feature>
<evidence type="ECO:0000256" key="5">
    <source>
        <dbReference type="ARBA" id="ARBA00023136"/>
    </source>
</evidence>
<feature type="transmembrane region" description="Helical" evidence="6">
    <location>
        <begin position="524"/>
        <end position="543"/>
    </location>
</feature>
<dbReference type="Gene3D" id="1.20.1740.10">
    <property type="entry name" value="Amino acid/polyamine transporter I"/>
    <property type="match status" value="1"/>
</dbReference>
<sequence length="562" mass="61688">MSKSPFVEGKGLESGDTPVTYVRDLGNEFAMDTMGRRAVAEKYQGTEEDQYTMKVLGRTQELRRNFGFLPTLGFASTLIATWEIILATLLSGLTNGGTAGLFWGYLVVATGFFLVYLSVAEMASMAPTSGGQYHWVSEFAPRSCQRYLSYLTGWLTFIGWQSGVAGTSFMVGTTIQGLIVLNYDSYSFRSWHGTLLVIGVTLFGIAFNTIFARRLPLVENILMVLHVLGWFSIALPLWILGPRADAKAVFTEYRNNGGWSTNGTSFLVGLNPLVISLLGFDCVAHMCKRSCSPCLPLITFNSRINTVAEEIRDASRTVPVSIIWGKLLNAVFGLGMIITAIFVWGDMDEIALSPTGYPFIQIFYNITHSYAGTNIMTAIIIVTLTACVVATVATASRQIWSFARDNGPPFSATLSRVKPGWDIPLNAVLISLAVTVLLSLINLGSSVALTAMFSLSLASGMTSYTLCIGCVLLKRFHGEKLPDRRWTLGRLGMPVNIASLVFLFVMYIFSFFPAVTPVKPSTMNWAIVMYGSVVLFATGYYFVIGKKVYISPAERVRRDASF</sequence>
<evidence type="ECO:0000256" key="4">
    <source>
        <dbReference type="ARBA" id="ARBA00022989"/>
    </source>
</evidence>
<keyword evidence="5 6" id="KW-0472">Membrane</keyword>
<reference evidence="7" key="1">
    <citation type="submission" date="2022-10" db="EMBL/GenBank/DDBJ databases">
        <title>Culturing micro-colonial fungi from biological soil crusts in the Mojave desert and describing Neophaeococcomyces mojavensis, and introducing the new genera and species Taxawa tesnikishii.</title>
        <authorList>
            <person name="Kurbessoian T."/>
            <person name="Stajich J.E."/>
        </authorList>
    </citation>
    <scope>NUCLEOTIDE SEQUENCE</scope>
    <source>
        <strain evidence="7">TK_1</strain>
    </source>
</reference>
<keyword evidence="2" id="KW-0813">Transport</keyword>
<protein>
    <recommendedName>
        <fullName evidence="9">Amino acid permease/ SLC12A domain-containing protein</fullName>
    </recommendedName>
</protein>
<keyword evidence="4 6" id="KW-1133">Transmembrane helix</keyword>
<feature type="transmembrane region" description="Helical" evidence="6">
    <location>
        <begin position="322"/>
        <end position="344"/>
    </location>
</feature>
<keyword evidence="8" id="KW-1185">Reference proteome</keyword>
<comment type="caution">
    <text evidence="7">The sequence shown here is derived from an EMBL/GenBank/DDBJ whole genome shotgun (WGS) entry which is preliminary data.</text>
</comment>
<organism evidence="7 8">
    <name type="scientific">Coniosporium apollinis</name>
    <dbReference type="NCBI Taxonomy" id="61459"/>
    <lineage>
        <taxon>Eukaryota</taxon>
        <taxon>Fungi</taxon>
        <taxon>Dikarya</taxon>
        <taxon>Ascomycota</taxon>
        <taxon>Pezizomycotina</taxon>
        <taxon>Dothideomycetes</taxon>
        <taxon>Dothideomycetes incertae sedis</taxon>
        <taxon>Coniosporium</taxon>
    </lineage>
</organism>
<feature type="transmembrane region" description="Helical" evidence="6">
    <location>
        <begin position="493"/>
        <end position="512"/>
    </location>
</feature>
<evidence type="ECO:0000256" key="1">
    <source>
        <dbReference type="ARBA" id="ARBA00004141"/>
    </source>
</evidence>
<feature type="transmembrane region" description="Helical" evidence="6">
    <location>
        <begin position="147"/>
        <end position="171"/>
    </location>
</feature>
<dbReference type="PIRSF" id="PIRSF006060">
    <property type="entry name" value="AA_transporter"/>
    <property type="match status" value="1"/>
</dbReference>
<feature type="transmembrane region" description="Helical" evidence="6">
    <location>
        <begin position="102"/>
        <end position="126"/>
    </location>
</feature>
<feature type="transmembrane region" description="Helical" evidence="6">
    <location>
        <begin position="375"/>
        <end position="395"/>
    </location>
</feature>
<evidence type="ECO:0000256" key="2">
    <source>
        <dbReference type="ARBA" id="ARBA00022448"/>
    </source>
</evidence>
<dbReference type="InterPro" id="IPR002293">
    <property type="entry name" value="AA/rel_permease1"/>
</dbReference>
<accession>A0ABQ9NNC6</accession>